<dbReference type="InterPro" id="IPR025937">
    <property type="entry name" value="PDGLE_dom"/>
</dbReference>
<feature type="transmembrane region" description="Helical" evidence="7">
    <location>
        <begin position="319"/>
        <end position="339"/>
    </location>
</feature>
<dbReference type="EMBL" id="JADJOT010000003">
    <property type="protein sequence ID" value="MBK7953214.1"/>
    <property type="molecule type" value="Genomic_DNA"/>
</dbReference>
<evidence type="ECO:0000256" key="5">
    <source>
        <dbReference type="ARBA" id="ARBA00022989"/>
    </source>
</evidence>
<dbReference type="GO" id="GO:0005886">
    <property type="term" value="C:plasma membrane"/>
    <property type="evidence" value="ECO:0007669"/>
    <property type="project" value="UniProtKB-SubCell"/>
</dbReference>
<keyword evidence="5 7" id="KW-1133">Transmembrane helix</keyword>
<feature type="domain" description="PDGLE" evidence="8">
    <location>
        <begin position="223"/>
        <end position="341"/>
    </location>
</feature>
<evidence type="ECO:0000259" key="8">
    <source>
        <dbReference type="Pfam" id="PF13190"/>
    </source>
</evidence>
<proteinExistence type="predicted"/>
<evidence type="ECO:0000256" key="4">
    <source>
        <dbReference type="ARBA" id="ARBA00022692"/>
    </source>
</evidence>
<evidence type="ECO:0000256" key="6">
    <source>
        <dbReference type="ARBA" id="ARBA00023136"/>
    </source>
</evidence>
<feature type="transmembrane region" description="Helical" evidence="7">
    <location>
        <begin position="138"/>
        <end position="161"/>
    </location>
</feature>
<reference evidence="9 10" key="1">
    <citation type="submission" date="2020-10" db="EMBL/GenBank/DDBJ databases">
        <title>Connecting structure to function with the recovery of over 1000 high-quality activated sludge metagenome-assembled genomes encoding full-length rRNA genes using long-read sequencing.</title>
        <authorList>
            <person name="Singleton C.M."/>
            <person name="Petriglieri F."/>
            <person name="Kristensen J.M."/>
            <person name="Kirkegaard R.H."/>
            <person name="Michaelsen T.Y."/>
            <person name="Andersen M.H."/>
            <person name="Karst S.M."/>
            <person name="Dueholm M.S."/>
            <person name="Nielsen P.H."/>
            <person name="Albertsen M."/>
        </authorList>
    </citation>
    <scope>NUCLEOTIDE SEQUENCE [LARGE SCALE GENOMIC DNA]</scope>
    <source>
        <strain evidence="9">Fred_18-Q3-R57-64_BAT3C.720</strain>
    </source>
</reference>
<keyword evidence="2" id="KW-0813">Transport</keyword>
<evidence type="ECO:0000256" key="7">
    <source>
        <dbReference type="SAM" id="Phobius"/>
    </source>
</evidence>
<comment type="caution">
    <text evidence="9">The sequence shown here is derived from an EMBL/GenBank/DDBJ whole genome shotgun (WGS) entry which is preliminary data.</text>
</comment>
<dbReference type="Proteomes" id="UP000706151">
    <property type="component" value="Unassembled WGS sequence"/>
</dbReference>
<dbReference type="Pfam" id="PF01891">
    <property type="entry name" value="CbiM"/>
    <property type="match status" value="1"/>
</dbReference>
<keyword evidence="6 7" id="KW-0472">Membrane</keyword>
<sequence length="379" mass="39375">MHMADALLSPAVGGSLWAVSAATIGWCSKKVKDELDERKVPLMGVLGAFLFAAQMINFSIPGTGSSGHLGGGLLLAVLLGPPAAFLTIASVLVVQALFFADGGLLALGCNIFNLGFFPAFVAYPLIYCKIAGQRPSQLRLTVATILAAVVGLQLGALGVVVETLASGISSLPFSTFVLFMQPIHLAIGIIEGVVTAAIISFVYRARPDLLDRSVPAAARQPLRKLLLVFLSGALLTGGVLSWFASKDPDGLEWALARASGKEELQGPRQGVHAALADLQGRIAILPDYAFPKDDAGSASLAGEQVAMEANVESRLGSSVAGIVGGLITLLLAFLIGFLLKRSVHPAPARSDGSPPDGFPVRRLSCVQCSPSAPRSSSWV</sequence>
<feature type="transmembrane region" description="Helical" evidence="7">
    <location>
        <begin position="72"/>
        <end position="98"/>
    </location>
</feature>
<gene>
    <name evidence="9" type="ORF">IPK02_04100</name>
</gene>
<dbReference type="Gene3D" id="1.10.1760.20">
    <property type="match status" value="1"/>
</dbReference>
<feature type="transmembrane region" description="Helical" evidence="7">
    <location>
        <begin position="40"/>
        <end position="60"/>
    </location>
</feature>
<dbReference type="Pfam" id="PF13190">
    <property type="entry name" value="PDGLE"/>
    <property type="match status" value="1"/>
</dbReference>
<dbReference type="AlphaFoldDB" id="A0A935T8G9"/>
<evidence type="ECO:0000256" key="1">
    <source>
        <dbReference type="ARBA" id="ARBA00004651"/>
    </source>
</evidence>
<feature type="transmembrane region" description="Helical" evidence="7">
    <location>
        <begin position="225"/>
        <end position="244"/>
    </location>
</feature>
<name>A0A935T8G9_9PROT</name>
<evidence type="ECO:0000313" key="10">
    <source>
        <dbReference type="Proteomes" id="UP000706151"/>
    </source>
</evidence>
<comment type="subcellular location">
    <subcellularLocation>
        <location evidence="1">Cell membrane</location>
        <topology evidence="1">Multi-pass membrane protein</topology>
    </subcellularLocation>
</comment>
<keyword evidence="4 7" id="KW-0812">Transmembrane</keyword>
<feature type="transmembrane region" description="Helical" evidence="7">
    <location>
        <begin position="104"/>
        <end position="126"/>
    </location>
</feature>
<evidence type="ECO:0000256" key="2">
    <source>
        <dbReference type="ARBA" id="ARBA00022448"/>
    </source>
</evidence>
<protein>
    <submittedName>
        <fullName evidence="9">Energy-coupling factor ABC transporter permease</fullName>
    </submittedName>
</protein>
<dbReference type="GO" id="GO:0000041">
    <property type="term" value="P:transition metal ion transport"/>
    <property type="evidence" value="ECO:0007669"/>
    <property type="project" value="InterPro"/>
</dbReference>
<dbReference type="InterPro" id="IPR002751">
    <property type="entry name" value="CbiM/NikMN"/>
</dbReference>
<evidence type="ECO:0000256" key="3">
    <source>
        <dbReference type="ARBA" id="ARBA00022475"/>
    </source>
</evidence>
<dbReference type="PANTHER" id="PTHR34229">
    <property type="entry name" value="METAL TRANSPORT PROTEIN HI_1621-RELATED"/>
    <property type="match status" value="1"/>
</dbReference>
<keyword evidence="3" id="KW-1003">Cell membrane</keyword>
<evidence type="ECO:0000313" key="9">
    <source>
        <dbReference type="EMBL" id="MBK7953214.1"/>
    </source>
</evidence>
<feature type="transmembrane region" description="Helical" evidence="7">
    <location>
        <begin position="181"/>
        <end position="204"/>
    </location>
</feature>
<dbReference type="PANTHER" id="PTHR34229:SF1">
    <property type="entry name" value="METAL TRANSPORT PROTEIN HI_1621-RELATED"/>
    <property type="match status" value="1"/>
</dbReference>
<organism evidence="9 10">
    <name type="scientific">Candidatus Accumulibacter affinis</name>
    <dbReference type="NCBI Taxonomy" id="2954384"/>
    <lineage>
        <taxon>Bacteria</taxon>
        <taxon>Pseudomonadati</taxon>
        <taxon>Pseudomonadota</taxon>
        <taxon>Betaproteobacteria</taxon>
        <taxon>Candidatus Accumulibacter</taxon>
    </lineage>
</organism>
<accession>A0A935T8G9</accession>